<dbReference type="Proteomes" id="UP000193648">
    <property type="component" value="Unassembled WGS sequence"/>
</dbReference>
<evidence type="ECO:0000313" key="1">
    <source>
        <dbReference type="EMBL" id="ORZ22816.1"/>
    </source>
</evidence>
<proteinExistence type="predicted"/>
<reference evidence="1 2" key="1">
    <citation type="submission" date="2016-07" db="EMBL/GenBank/DDBJ databases">
        <title>Pervasive Adenine N6-methylation of Active Genes in Fungi.</title>
        <authorList>
            <consortium name="DOE Joint Genome Institute"/>
            <person name="Mondo S.J."/>
            <person name="Dannebaum R.O."/>
            <person name="Kuo R.C."/>
            <person name="Labutti K."/>
            <person name="Haridas S."/>
            <person name="Kuo A."/>
            <person name="Salamov A."/>
            <person name="Ahrendt S.R."/>
            <person name="Lipzen A."/>
            <person name="Sullivan W."/>
            <person name="Andreopoulos W.B."/>
            <person name="Clum A."/>
            <person name="Lindquist E."/>
            <person name="Daum C."/>
            <person name="Ramamoorthy G.K."/>
            <person name="Gryganskyi A."/>
            <person name="Culley D."/>
            <person name="Magnuson J.K."/>
            <person name="James T.Y."/>
            <person name="O'Malley M.A."/>
            <person name="Stajich J.E."/>
            <person name="Spatafora J.W."/>
            <person name="Visel A."/>
            <person name="Grigoriev I.V."/>
        </authorList>
    </citation>
    <scope>NUCLEOTIDE SEQUENCE [LARGE SCALE GENOMIC DNA]</scope>
    <source>
        <strain evidence="1 2">NRRL 3116</strain>
    </source>
</reference>
<evidence type="ECO:0000313" key="2">
    <source>
        <dbReference type="Proteomes" id="UP000193648"/>
    </source>
</evidence>
<dbReference type="InParanoid" id="A0A1Y2GTK5"/>
<dbReference type="RefSeq" id="XP_021883370.1">
    <property type="nucleotide sequence ID" value="XM_022019620.1"/>
</dbReference>
<gene>
    <name evidence="1" type="ORF">BCR41DRAFT_15637</name>
</gene>
<dbReference type="GeneID" id="33561465"/>
<sequence>MMMLRPWQRKIKQPQKPIGISAPILYSIPPWGVPPPLPSKSSLKESHQLMLGFGHQRDIISYSNSNAVALGIEPYNGSERSSSVSRALPSFCALPPPRDALHIYLRTPSVYEIMPVPIVPSAFMRPKSTTRCIPYKSLSSADLDLCQRECCTAQQRRNNKHNYTHYNDYDGDEEPWLSSSPSHHDKI</sequence>
<dbReference type="AlphaFoldDB" id="A0A1Y2GTK5"/>
<name>A0A1Y2GTK5_9FUNG</name>
<comment type="caution">
    <text evidence="1">The sequence shown here is derived from an EMBL/GenBank/DDBJ whole genome shotgun (WGS) entry which is preliminary data.</text>
</comment>
<organism evidence="1 2">
    <name type="scientific">Lobosporangium transversale</name>
    <dbReference type="NCBI Taxonomy" id="64571"/>
    <lineage>
        <taxon>Eukaryota</taxon>
        <taxon>Fungi</taxon>
        <taxon>Fungi incertae sedis</taxon>
        <taxon>Mucoromycota</taxon>
        <taxon>Mortierellomycotina</taxon>
        <taxon>Mortierellomycetes</taxon>
        <taxon>Mortierellales</taxon>
        <taxon>Mortierellaceae</taxon>
        <taxon>Lobosporangium</taxon>
    </lineage>
</organism>
<protein>
    <submittedName>
        <fullName evidence="1">Uncharacterized protein</fullName>
    </submittedName>
</protein>
<accession>A0A1Y2GTK5</accession>
<dbReference type="EMBL" id="MCFF01000010">
    <property type="protein sequence ID" value="ORZ22816.1"/>
    <property type="molecule type" value="Genomic_DNA"/>
</dbReference>
<keyword evidence="2" id="KW-1185">Reference proteome</keyword>